<evidence type="ECO:0000259" key="1">
    <source>
        <dbReference type="PROSITE" id="PS51832"/>
    </source>
</evidence>
<dbReference type="Pfam" id="PF13487">
    <property type="entry name" value="HD_5"/>
    <property type="match status" value="1"/>
</dbReference>
<organism evidence="2">
    <name type="scientific">uncultured Sporomusa sp</name>
    <dbReference type="NCBI Taxonomy" id="307249"/>
    <lineage>
        <taxon>Bacteria</taxon>
        <taxon>Bacillati</taxon>
        <taxon>Bacillota</taxon>
        <taxon>Negativicutes</taxon>
        <taxon>Selenomonadales</taxon>
        <taxon>Sporomusaceae</taxon>
        <taxon>Sporomusa</taxon>
        <taxon>environmental samples</taxon>
    </lineage>
</organism>
<name>A0A212LPF6_9FIRM</name>
<accession>A0A212LPF6</accession>
<dbReference type="InterPro" id="IPR037522">
    <property type="entry name" value="HD_GYP_dom"/>
</dbReference>
<dbReference type="SUPFAM" id="SSF109604">
    <property type="entry name" value="HD-domain/PDEase-like"/>
    <property type="match status" value="1"/>
</dbReference>
<dbReference type="Gene3D" id="1.10.3210.10">
    <property type="entry name" value="Hypothetical protein af1432"/>
    <property type="match status" value="1"/>
</dbReference>
<protein>
    <submittedName>
        <fullName evidence="2">Metal dependent phosphohydrolase</fullName>
    </submittedName>
</protein>
<dbReference type="EMBL" id="FMJE01000002">
    <property type="protein sequence ID" value="SCM79448.1"/>
    <property type="molecule type" value="Genomic_DNA"/>
</dbReference>
<keyword evidence="2" id="KW-0378">Hydrolase</keyword>
<gene>
    <name evidence="2" type="ORF">KL86SPO_20573</name>
</gene>
<dbReference type="RefSeq" id="WP_075756888.1">
    <property type="nucleotide sequence ID" value="NZ_LT608335.1"/>
</dbReference>
<dbReference type="GO" id="GO:0016787">
    <property type="term" value="F:hydrolase activity"/>
    <property type="evidence" value="ECO:0007669"/>
    <property type="project" value="UniProtKB-KW"/>
</dbReference>
<dbReference type="SMART" id="SM00471">
    <property type="entry name" value="HDc"/>
    <property type="match status" value="1"/>
</dbReference>
<dbReference type="AlphaFoldDB" id="A0A212LPF6"/>
<dbReference type="PROSITE" id="PS51832">
    <property type="entry name" value="HD_GYP"/>
    <property type="match status" value="1"/>
</dbReference>
<sequence>MSEAVDENRKIIEQSIEFLVPGMELARDIYSSDGKILFNQNNILSQHNIQKLGNWKIPKVFVYSEVATANPITDPKLQKFINTYNQSVPVVQKAFEDIRSSQEIPLDALTAAATDIASDIAGAGNVIDRLYNLPPCDDYTMYHSVNVSAISALIAIWLKYPPESVNAISLAGLLHDVGKSLLPPELLHMPGKLSPDDYEHYRQHVAYGYDLVSKIPNISQSITAAVFQHHERRDGSGYPGGITDYYIHPYAKIVAVADLYDEGMTINRENPQAELSPYVSLQTLRNELHRLDPKICITFLDNMTNFLSGNRVSLTDNRQGRVVFINKEQPARSMVRLDDGTVLDLREEENISIHYIIR</sequence>
<dbReference type="InterPro" id="IPR003607">
    <property type="entry name" value="HD/PDEase_dom"/>
</dbReference>
<feature type="domain" description="HD-GYP" evidence="1">
    <location>
        <begin position="118"/>
        <end position="315"/>
    </location>
</feature>
<dbReference type="PANTHER" id="PTHR43155">
    <property type="entry name" value="CYCLIC DI-GMP PHOSPHODIESTERASE PA4108-RELATED"/>
    <property type="match status" value="1"/>
</dbReference>
<proteinExistence type="predicted"/>
<reference evidence="2" key="1">
    <citation type="submission" date="2016-08" db="EMBL/GenBank/DDBJ databases">
        <authorList>
            <person name="Seilhamer J.J."/>
        </authorList>
    </citation>
    <scope>NUCLEOTIDE SEQUENCE</scope>
    <source>
        <strain evidence="2">86</strain>
    </source>
</reference>
<evidence type="ECO:0000313" key="2">
    <source>
        <dbReference type="EMBL" id="SCM79448.1"/>
    </source>
</evidence>
<dbReference type="PANTHER" id="PTHR43155:SF2">
    <property type="entry name" value="CYCLIC DI-GMP PHOSPHODIESTERASE PA4108"/>
    <property type="match status" value="1"/>
</dbReference>
<dbReference type="CDD" id="cd00077">
    <property type="entry name" value="HDc"/>
    <property type="match status" value="1"/>
</dbReference>